<proteinExistence type="predicted"/>
<feature type="transmembrane region" description="Helical" evidence="2">
    <location>
        <begin position="106"/>
        <end position="127"/>
    </location>
</feature>
<dbReference type="AlphaFoldDB" id="A0A117Q1H0"/>
<dbReference type="RefSeq" id="WP_067125759.1">
    <property type="nucleotide sequence ID" value="NZ_KQ948213.1"/>
</dbReference>
<evidence type="ECO:0000256" key="2">
    <source>
        <dbReference type="SAM" id="Phobius"/>
    </source>
</evidence>
<evidence type="ECO:0000256" key="1">
    <source>
        <dbReference type="SAM" id="MobiDB-lite"/>
    </source>
</evidence>
<organism evidence="3 4">
    <name type="scientific">Streptomyces yokosukanensis</name>
    <dbReference type="NCBI Taxonomy" id="67386"/>
    <lineage>
        <taxon>Bacteria</taxon>
        <taxon>Bacillati</taxon>
        <taxon>Actinomycetota</taxon>
        <taxon>Actinomycetes</taxon>
        <taxon>Kitasatosporales</taxon>
        <taxon>Streptomycetaceae</taxon>
        <taxon>Streptomyces</taxon>
    </lineage>
</organism>
<feature type="compositionally biased region" description="Basic and acidic residues" evidence="1">
    <location>
        <begin position="360"/>
        <end position="375"/>
    </location>
</feature>
<feature type="transmembrane region" description="Helical" evidence="2">
    <location>
        <begin position="12"/>
        <end position="36"/>
    </location>
</feature>
<dbReference type="OrthoDB" id="4142891at2"/>
<reference evidence="3 4" key="1">
    <citation type="submission" date="2015-10" db="EMBL/GenBank/DDBJ databases">
        <title>Draft genome sequence of Streptomyces yokosukanensis DSM 40224, type strain for the species Streptomyces yokosukanensis.</title>
        <authorList>
            <person name="Ruckert C."/>
            <person name="Winkler A."/>
            <person name="Kalinowski J."/>
            <person name="Kampfer P."/>
            <person name="Glaeser S."/>
        </authorList>
    </citation>
    <scope>NUCLEOTIDE SEQUENCE [LARGE SCALE GENOMIC DNA]</scope>
    <source>
        <strain evidence="3 4">DSM 40224</strain>
    </source>
</reference>
<feature type="transmembrane region" description="Helical" evidence="2">
    <location>
        <begin position="80"/>
        <end position="100"/>
    </location>
</feature>
<dbReference type="EMBL" id="LMWN01000032">
    <property type="protein sequence ID" value="KUN03969.1"/>
    <property type="molecule type" value="Genomic_DNA"/>
</dbReference>
<name>A0A117Q1H0_9ACTN</name>
<evidence type="ECO:0008006" key="5">
    <source>
        <dbReference type="Google" id="ProtNLM"/>
    </source>
</evidence>
<gene>
    <name evidence="3" type="ORF">AQI95_21255</name>
</gene>
<keyword evidence="4" id="KW-1185">Reference proteome</keyword>
<accession>A0A117Q1H0</accession>
<dbReference type="STRING" id="67386.AQI95_21255"/>
<feature type="region of interest" description="Disordered" evidence="1">
    <location>
        <begin position="355"/>
        <end position="375"/>
    </location>
</feature>
<protein>
    <recommendedName>
        <fullName evidence="5">Conjugal transfer protein</fullName>
    </recommendedName>
</protein>
<keyword evidence="2" id="KW-1133">Transmembrane helix</keyword>
<keyword evidence="2" id="KW-0812">Transmembrane</keyword>
<feature type="transmembrane region" description="Helical" evidence="2">
    <location>
        <begin position="48"/>
        <end position="68"/>
    </location>
</feature>
<dbReference type="Proteomes" id="UP000053127">
    <property type="component" value="Unassembled WGS sequence"/>
</dbReference>
<evidence type="ECO:0000313" key="3">
    <source>
        <dbReference type="EMBL" id="KUN03969.1"/>
    </source>
</evidence>
<evidence type="ECO:0000313" key="4">
    <source>
        <dbReference type="Proteomes" id="UP000053127"/>
    </source>
</evidence>
<keyword evidence="2" id="KW-0472">Membrane</keyword>
<sequence length="375" mass="39022">MTSTTTRELTQGQYVVLGAAAIAMVAVGGFGAWGTYSNAVSAFHRQATAAGVVAADEGLTLILALIMLGRTMLGMASPTVVRGGMWFAPVSASCIGVAIASDTREAAVFAVTPLAMSGAAEGLGLIARSVVVYRTGLDAEVMRRNADAARQLAFQRAVANGHPGQWRRKIAVRQYWRLARYVGVGDAELGAGLVDVQRVRVREGADAALTGMYGAGTDTPSTNPAASARPASATVKLRSTLAAMDPADAIRFAHEARPDADAIELADILGAYGVTVDPVAVALVLGQQPAEYTVERPDAADAPQVKALEPLTVEGAIVEAASILGPDVSAREIAEHVARTRRLVVTEPYVRTALSRAAKKQQDGPGRDDMEGGYA</sequence>
<comment type="caution">
    <text evidence="3">The sequence shown here is derived from an EMBL/GenBank/DDBJ whole genome shotgun (WGS) entry which is preliminary data.</text>
</comment>